<dbReference type="AlphaFoldDB" id="A0A0E0F7P8"/>
<evidence type="ECO:0000313" key="1">
    <source>
        <dbReference type="EnsemblPlants" id="OMERI11G16400.1"/>
    </source>
</evidence>
<proteinExistence type="predicted"/>
<accession>A0A0E0F7P8</accession>
<dbReference type="Gramene" id="OMERI11G16400.1">
    <property type="protein sequence ID" value="OMERI11G16400.1"/>
    <property type="gene ID" value="OMERI11G16400"/>
</dbReference>
<evidence type="ECO:0000313" key="2">
    <source>
        <dbReference type="Proteomes" id="UP000008021"/>
    </source>
</evidence>
<dbReference type="EnsemblPlants" id="OMERI11G16400.1">
    <property type="protein sequence ID" value="OMERI11G16400.1"/>
    <property type="gene ID" value="OMERI11G16400"/>
</dbReference>
<organism evidence="1">
    <name type="scientific">Oryza meridionalis</name>
    <dbReference type="NCBI Taxonomy" id="40149"/>
    <lineage>
        <taxon>Eukaryota</taxon>
        <taxon>Viridiplantae</taxon>
        <taxon>Streptophyta</taxon>
        <taxon>Embryophyta</taxon>
        <taxon>Tracheophyta</taxon>
        <taxon>Spermatophyta</taxon>
        <taxon>Magnoliopsida</taxon>
        <taxon>Liliopsida</taxon>
        <taxon>Poales</taxon>
        <taxon>Poaceae</taxon>
        <taxon>BOP clade</taxon>
        <taxon>Oryzoideae</taxon>
        <taxon>Oryzeae</taxon>
        <taxon>Oryzinae</taxon>
        <taxon>Oryza</taxon>
    </lineage>
</organism>
<dbReference type="Proteomes" id="UP000008021">
    <property type="component" value="Chromosome 11"/>
</dbReference>
<sequence length="85" mass="9206">MDKAVENSDKIIQDLCNKMMAMIDRVLEACHDTKVGFTHVATLSTNTDPTSIALEVSAEADSTNHIDSVKLGMGTTIDCSMKCKN</sequence>
<dbReference type="HOGENOM" id="CLU_2516463_0_0_1"/>
<keyword evidence="2" id="KW-1185">Reference proteome</keyword>
<name>A0A0E0F7P8_9ORYZ</name>
<protein>
    <submittedName>
        <fullName evidence="1">Uncharacterized protein</fullName>
    </submittedName>
</protein>
<reference evidence="1" key="1">
    <citation type="submission" date="2015-04" db="UniProtKB">
        <authorList>
            <consortium name="EnsemblPlants"/>
        </authorList>
    </citation>
    <scope>IDENTIFICATION</scope>
</reference>
<reference evidence="1" key="2">
    <citation type="submission" date="2018-05" db="EMBL/GenBank/DDBJ databases">
        <title>OmerRS3 (Oryza meridionalis Reference Sequence Version 3).</title>
        <authorList>
            <person name="Zhang J."/>
            <person name="Kudrna D."/>
            <person name="Lee S."/>
            <person name="Talag J."/>
            <person name="Welchert J."/>
            <person name="Wing R.A."/>
        </authorList>
    </citation>
    <scope>NUCLEOTIDE SEQUENCE [LARGE SCALE GENOMIC DNA]</scope>
    <source>
        <strain evidence="1">cv. OR44</strain>
    </source>
</reference>